<accession>A0AAV3ZWD7</accession>
<keyword evidence="2" id="KW-1185">Reference proteome</keyword>
<evidence type="ECO:0000313" key="2">
    <source>
        <dbReference type="Proteomes" id="UP000735302"/>
    </source>
</evidence>
<comment type="caution">
    <text evidence="1">The sequence shown here is derived from an EMBL/GenBank/DDBJ whole genome shotgun (WGS) entry which is preliminary data.</text>
</comment>
<gene>
    <name evidence="1" type="ORF">PoB_002524300</name>
</gene>
<dbReference type="Proteomes" id="UP000735302">
    <property type="component" value="Unassembled WGS sequence"/>
</dbReference>
<name>A0AAV3ZWD7_9GAST</name>
<dbReference type="AlphaFoldDB" id="A0AAV3ZWD7"/>
<organism evidence="1 2">
    <name type="scientific">Plakobranchus ocellatus</name>
    <dbReference type="NCBI Taxonomy" id="259542"/>
    <lineage>
        <taxon>Eukaryota</taxon>
        <taxon>Metazoa</taxon>
        <taxon>Spiralia</taxon>
        <taxon>Lophotrochozoa</taxon>
        <taxon>Mollusca</taxon>
        <taxon>Gastropoda</taxon>
        <taxon>Heterobranchia</taxon>
        <taxon>Euthyneura</taxon>
        <taxon>Panpulmonata</taxon>
        <taxon>Sacoglossa</taxon>
        <taxon>Placobranchoidea</taxon>
        <taxon>Plakobranchidae</taxon>
        <taxon>Plakobranchus</taxon>
    </lineage>
</organism>
<evidence type="ECO:0000313" key="1">
    <source>
        <dbReference type="EMBL" id="GFN98737.1"/>
    </source>
</evidence>
<dbReference type="EMBL" id="BLXT01002861">
    <property type="protein sequence ID" value="GFN98737.1"/>
    <property type="molecule type" value="Genomic_DNA"/>
</dbReference>
<sequence>MVPYRPAVVPVTRQLQPDSGLKNIMSSPWVNSLSITHARPNGTEGVGGTAASESALISAGILLSRIRAPPPAP</sequence>
<reference evidence="1 2" key="1">
    <citation type="journal article" date="2021" name="Elife">
        <title>Chloroplast acquisition without the gene transfer in kleptoplastic sea slugs, Plakobranchus ocellatus.</title>
        <authorList>
            <person name="Maeda T."/>
            <person name="Takahashi S."/>
            <person name="Yoshida T."/>
            <person name="Shimamura S."/>
            <person name="Takaki Y."/>
            <person name="Nagai Y."/>
            <person name="Toyoda A."/>
            <person name="Suzuki Y."/>
            <person name="Arimoto A."/>
            <person name="Ishii H."/>
            <person name="Satoh N."/>
            <person name="Nishiyama T."/>
            <person name="Hasebe M."/>
            <person name="Maruyama T."/>
            <person name="Minagawa J."/>
            <person name="Obokata J."/>
            <person name="Shigenobu S."/>
        </authorList>
    </citation>
    <scope>NUCLEOTIDE SEQUENCE [LARGE SCALE GENOMIC DNA]</scope>
</reference>
<protein>
    <submittedName>
        <fullName evidence="1">Uncharacterized protein</fullName>
    </submittedName>
</protein>
<proteinExistence type="predicted"/>